<evidence type="ECO:0000313" key="2">
    <source>
        <dbReference type="Proteomes" id="UP000183129"/>
    </source>
</evidence>
<reference evidence="1 2" key="1">
    <citation type="submission" date="2016-10" db="EMBL/GenBank/DDBJ databases">
        <authorList>
            <person name="de Groot N.N."/>
        </authorList>
    </citation>
    <scope>NUCLEOTIDE SEQUENCE [LARGE SCALE GENOMIC DNA]</scope>
    <source>
        <strain evidence="1 2">ATCC 51969</strain>
    </source>
</reference>
<dbReference type="Proteomes" id="UP000183129">
    <property type="component" value="Unassembled WGS sequence"/>
</dbReference>
<protein>
    <submittedName>
        <fullName evidence="1">Uncharacterized protein</fullName>
    </submittedName>
</protein>
<dbReference type="EMBL" id="FONS01000002">
    <property type="protein sequence ID" value="SFE72784.1"/>
    <property type="molecule type" value="Genomic_DNA"/>
</dbReference>
<name>A0A1I2CWW8_9SPHI</name>
<accession>A0A1I2CWW8</accession>
<dbReference type="AlphaFoldDB" id="A0A1I2CWW8"/>
<evidence type="ECO:0000313" key="1">
    <source>
        <dbReference type="EMBL" id="SFE72784.1"/>
    </source>
</evidence>
<gene>
    <name evidence="1" type="ORF">SAMN03003324_01238</name>
</gene>
<organism evidence="1 2">
    <name type="scientific">Pedobacter antarcticus</name>
    <dbReference type="NCBI Taxonomy" id="34086"/>
    <lineage>
        <taxon>Bacteria</taxon>
        <taxon>Pseudomonadati</taxon>
        <taxon>Bacteroidota</taxon>
        <taxon>Sphingobacteriia</taxon>
        <taxon>Sphingobacteriales</taxon>
        <taxon>Sphingobacteriaceae</taxon>
        <taxon>Pedobacter</taxon>
    </lineage>
</organism>
<sequence>MKYYINTNQQSNGDQEVHHNFCSYLPDIKNRKYLGDFYSCIEAVAEAKKNYTAADGCKFCSPTCHNQ</sequence>
<proteinExistence type="predicted"/>